<protein>
    <submittedName>
        <fullName evidence="3">Uncharacterized protein</fullName>
    </submittedName>
</protein>
<dbReference type="OrthoDB" id="8121163at2759"/>
<comment type="caution">
    <text evidence="3">The sequence shown here is derived from an EMBL/GenBank/DDBJ whole genome shotgun (WGS) entry which is preliminary data.</text>
</comment>
<evidence type="ECO:0000313" key="2">
    <source>
        <dbReference type="EMBL" id="CAH1996815.1"/>
    </source>
</evidence>
<accession>A0A9P0MIQ9</accession>
<gene>
    <name evidence="2" type="ORF">ACAOBT_LOCUS23372</name>
    <name evidence="3" type="ORF">ACAOBT_LOCUS33644</name>
</gene>
<dbReference type="AlphaFoldDB" id="A0A9P0MIQ9"/>
<evidence type="ECO:0000256" key="1">
    <source>
        <dbReference type="SAM" id="MobiDB-lite"/>
    </source>
</evidence>
<proteinExistence type="predicted"/>
<reference evidence="3" key="1">
    <citation type="submission" date="2022-03" db="EMBL/GenBank/DDBJ databases">
        <authorList>
            <person name="Sayadi A."/>
        </authorList>
    </citation>
    <scope>NUCLEOTIDE SEQUENCE</scope>
</reference>
<evidence type="ECO:0000313" key="3">
    <source>
        <dbReference type="EMBL" id="CAH2013724.1"/>
    </source>
</evidence>
<organism evidence="3 4">
    <name type="scientific">Acanthoscelides obtectus</name>
    <name type="common">Bean weevil</name>
    <name type="synonym">Bruchus obtectus</name>
    <dbReference type="NCBI Taxonomy" id="200917"/>
    <lineage>
        <taxon>Eukaryota</taxon>
        <taxon>Metazoa</taxon>
        <taxon>Ecdysozoa</taxon>
        <taxon>Arthropoda</taxon>
        <taxon>Hexapoda</taxon>
        <taxon>Insecta</taxon>
        <taxon>Pterygota</taxon>
        <taxon>Neoptera</taxon>
        <taxon>Endopterygota</taxon>
        <taxon>Coleoptera</taxon>
        <taxon>Polyphaga</taxon>
        <taxon>Cucujiformia</taxon>
        <taxon>Chrysomeloidea</taxon>
        <taxon>Chrysomelidae</taxon>
        <taxon>Bruchinae</taxon>
        <taxon>Bruchini</taxon>
        <taxon>Acanthoscelides</taxon>
    </lineage>
</organism>
<feature type="region of interest" description="Disordered" evidence="1">
    <location>
        <begin position="51"/>
        <end position="81"/>
    </location>
</feature>
<evidence type="ECO:0000313" key="4">
    <source>
        <dbReference type="Proteomes" id="UP001152888"/>
    </source>
</evidence>
<name>A0A9P0MIQ9_ACAOB</name>
<dbReference type="Proteomes" id="UP001152888">
    <property type="component" value="Unassembled WGS sequence"/>
</dbReference>
<dbReference type="EMBL" id="CAKOFQ010008367">
    <property type="protein sequence ID" value="CAH2013724.1"/>
    <property type="molecule type" value="Genomic_DNA"/>
</dbReference>
<sequence>MDLIEVLWKQDVDLGFSVENAAPKPEKPDVEIENATHSTDDIEKLKTLQAINKDKDVKEEPEEDPDPWAGLDYTIDTETGE</sequence>
<keyword evidence="4" id="KW-1185">Reference proteome</keyword>
<dbReference type="EMBL" id="CAKOFQ010007268">
    <property type="protein sequence ID" value="CAH1996815.1"/>
    <property type="molecule type" value="Genomic_DNA"/>
</dbReference>